<name>A0A172TAU1_9DEIO</name>
<dbReference type="Gene3D" id="3.40.50.410">
    <property type="entry name" value="von Willebrand factor, type A domain"/>
    <property type="match status" value="1"/>
</dbReference>
<dbReference type="EMBL" id="CP011387">
    <property type="protein sequence ID" value="ANE44056.1"/>
    <property type="molecule type" value="Genomic_DNA"/>
</dbReference>
<dbReference type="PANTHER" id="PTHR10579:SF43">
    <property type="entry name" value="ZINC FINGER (C3HC4-TYPE RING FINGER) FAMILY PROTEIN"/>
    <property type="match status" value="1"/>
</dbReference>
<dbReference type="InterPro" id="IPR002035">
    <property type="entry name" value="VWF_A"/>
</dbReference>
<feature type="compositionally biased region" description="Polar residues" evidence="2">
    <location>
        <begin position="524"/>
        <end position="534"/>
    </location>
</feature>
<keyword evidence="1" id="KW-0175">Coiled coil</keyword>
<accession>A0A172TAU1</accession>
<dbReference type="SMART" id="SM00327">
    <property type="entry name" value="VWA"/>
    <property type="match status" value="1"/>
</dbReference>
<dbReference type="InterPro" id="IPR036465">
    <property type="entry name" value="vWFA_dom_sf"/>
</dbReference>
<proteinExistence type="predicted"/>
<dbReference type="KEGG" id="dpu:SU48_10010"/>
<dbReference type="Pfam" id="PF00092">
    <property type="entry name" value="VWA"/>
    <property type="match status" value="1"/>
</dbReference>
<evidence type="ECO:0000256" key="2">
    <source>
        <dbReference type="SAM" id="MobiDB-lite"/>
    </source>
</evidence>
<dbReference type="AlphaFoldDB" id="A0A172TAU1"/>
<sequence>MTQNPDAIQVSYSFGQSHLIEGNAAPTDLLVRLRLPQTQAARRPLNLALVIDRSGSMGGSLLKHAIRAAQNVVDGLDAGDTLSVVTYDDEVRTLIAPTRVTDKDGLKAKIASIRAGGLTNLSGGWLRGVELVAAQAGPQVVSRVLLLTDGQANVGVQNTGVLTKTAAQKAEAGVTTTTLGFGSGFNEDLLIGMARAAGGNFYFIQSADDAADVFGIELQTLKAVAAQNLTVTLTPAPGVTVADVLSLYKPGSDPLTFDLGDMYEDEDKLLGLKLNLPALGGGTHGLLGLTFRADAVRDGAIQNLSGAVQIEALAAPLGADFTSDISVTLDLARLRIARAKERAVELADNGKAEEAEAVLRGLIRDLNSAGLQEHFEIAEELEQLEHYAGRIASRRFDNDSRKELRDQSFQGLGRGRADLQGRGVTVDTAVLALPVVDDAAGGIELLCVRDGGRLRVKAVSEGFDSAMNVQFPRALRADGARYVVGGLDTSADGSFYRVTGEIRRVVRPGESDPLQGISIGGGAQTRSRSSASSGVTKAAKTAADLEVTDTSTGGILVQCVKEGSKLRARVVQDGYEPDWNMRFPRSIREDGLLYVVDEVNTAPDGKSYIASGEIRRLVQSN</sequence>
<evidence type="ECO:0000256" key="1">
    <source>
        <dbReference type="SAM" id="Coils"/>
    </source>
</evidence>
<dbReference type="PATRIC" id="fig|1182568.3.peg.2084"/>
<dbReference type="OrthoDB" id="9781333at2"/>
<feature type="region of interest" description="Disordered" evidence="2">
    <location>
        <begin position="513"/>
        <end position="534"/>
    </location>
</feature>
<reference evidence="4 5" key="1">
    <citation type="submission" date="2015-01" db="EMBL/GenBank/DDBJ databases">
        <title>Deinococcus puniceus/DY1/ whole genome sequencing.</title>
        <authorList>
            <person name="Kim M.K."/>
            <person name="Srinivasan S."/>
            <person name="Lee J.-J."/>
        </authorList>
    </citation>
    <scope>NUCLEOTIDE SEQUENCE [LARGE SCALE GENOMIC DNA]</scope>
    <source>
        <strain evidence="4 5">DY1</strain>
    </source>
</reference>
<evidence type="ECO:0000259" key="3">
    <source>
        <dbReference type="PROSITE" id="PS50234"/>
    </source>
</evidence>
<feature type="coiled-coil region" evidence="1">
    <location>
        <begin position="329"/>
        <end position="356"/>
    </location>
</feature>
<dbReference type="PROSITE" id="PS50234">
    <property type="entry name" value="VWFA"/>
    <property type="match status" value="1"/>
</dbReference>
<evidence type="ECO:0000313" key="5">
    <source>
        <dbReference type="Proteomes" id="UP000077363"/>
    </source>
</evidence>
<dbReference type="STRING" id="1182568.SU48_10010"/>
<dbReference type="SUPFAM" id="SSF53300">
    <property type="entry name" value="vWA-like"/>
    <property type="match status" value="1"/>
</dbReference>
<gene>
    <name evidence="4" type="ORF">SU48_10010</name>
</gene>
<organism evidence="4 5">
    <name type="scientific">Deinococcus puniceus</name>
    <dbReference type="NCBI Taxonomy" id="1182568"/>
    <lineage>
        <taxon>Bacteria</taxon>
        <taxon>Thermotogati</taxon>
        <taxon>Deinococcota</taxon>
        <taxon>Deinococci</taxon>
        <taxon>Deinococcales</taxon>
        <taxon>Deinococcaceae</taxon>
        <taxon>Deinococcus</taxon>
    </lineage>
</organism>
<protein>
    <submittedName>
        <fullName evidence="4">von Willebrand factor A</fullName>
    </submittedName>
</protein>
<dbReference type="InterPro" id="IPR051266">
    <property type="entry name" value="CLCR"/>
</dbReference>
<dbReference type="Proteomes" id="UP000077363">
    <property type="component" value="Chromosome"/>
</dbReference>
<evidence type="ECO:0000313" key="4">
    <source>
        <dbReference type="EMBL" id="ANE44056.1"/>
    </source>
</evidence>
<dbReference type="RefSeq" id="WP_064015133.1">
    <property type="nucleotide sequence ID" value="NZ_CP011387.1"/>
</dbReference>
<dbReference type="PANTHER" id="PTHR10579">
    <property type="entry name" value="CALCIUM-ACTIVATED CHLORIDE CHANNEL REGULATOR"/>
    <property type="match status" value="1"/>
</dbReference>
<keyword evidence="5" id="KW-1185">Reference proteome</keyword>
<feature type="domain" description="VWFA" evidence="3">
    <location>
        <begin position="46"/>
        <end position="224"/>
    </location>
</feature>